<dbReference type="EMBL" id="JAEAOA010000137">
    <property type="protein sequence ID" value="KAK3605292.1"/>
    <property type="molecule type" value="Genomic_DNA"/>
</dbReference>
<reference evidence="1" key="3">
    <citation type="submission" date="2023-05" db="EMBL/GenBank/DDBJ databases">
        <authorList>
            <person name="Smith C.H."/>
        </authorList>
    </citation>
    <scope>NUCLEOTIDE SEQUENCE</scope>
    <source>
        <strain evidence="1">CHS0354</strain>
        <tissue evidence="1">Mantle</tissue>
    </source>
</reference>
<evidence type="ECO:0000313" key="2">
    <source>
        <dbReference type="Proteomes" id="UP001195483"/>
    </source>
</evidence>
<evidence type="ECO:0000313" key="1">
    <source>
        <dbReference type="EMBL" id="KAK3605292.1"/>
    </source>
</evidence>
<comment type="caution">
    <text evidence="1">The sequence shown here is derived from an EMBL/GenBank/DDBJ whole genome shotgun (WGS) entry which is preliminary data.</text>
</comment>
<organism evidence="1 2">
    <name type="scientific">Potamilus streckersoni</name>
    <dbReference type="NCBI Taxonomy" id="2493646"/>
    <lineage>
        <taxon>Eukaryota</taxon>
        <taxon>Metazoa</taxon>
        <taxon>Spiralia</taxon>
        <taxon>Lophotrochozoa</taxon>
        <taxon>Mollusca</taxon>
        <taxon>Bivalvia</taxon>
        <taxon>Autobranchia</taxon>
        <taxon>Heteroconchia</taxon>
        <taxon>Palaeoheterodonta</taxon>
        <taxon>Unionida</taxon>
        <taxon>Unionoidea</taxon>
        <taxon>Unionidae</taxon>
        <taxon>Ambleminae</taxon>
        <taxon>Lampsilini</taxon>
        <taxon>Potamilus</taxon>
    </lineage>
</organism>
<sequence>MHFIEFFINEKKTLTIVGRPKVDVTVVESQNVMITSSIDDRIRLTAPASLDRTTKVVHLQVIPIFPHMVADFKTTYKSHDDDLNHNLDEFSLLGCSPFIILKIMDKSKESPSFTFPFRTQSPRPDSGIFLSTMPSPLTLDPTTNCEHRHMTPDSSQTRSLLASLSSRAMVSICGTLQ</sequence>
<keyword evidence="2" id="KW-1185">Reference proteome</keyword>
<gene>
    <name evidence="1" type="ORF">CHS0354_001411</name>
</gene>
<protein>
    <submittedName>
        <fullName evidence="1">Uncharacterized protein</fullName>
    </submittedName>
</protein>
<reference evidence="1" key="1">
    <citation type="journal article" date="2021" name="Genome Biol. Evol.">
        <title>A High-Quality Reference Genome for a Parasitic Bivalve with Doubly Uniparental Inheritance (Bivalvia: Unionida).</title>
        <authorList>
            <person name="Smith C.H."/>
        </authorList>
    </citation>
    <scope>NUCLEOTIDE SEQUENCE</scope>
    <source>
        <strain evidence="1">CHS0354</strain>
    </source>
</reference>
<proteinExistence type="predicted"/>
<reference evidence="1" key="2">
    <citation type="journal article" date="2021" name="Genome Biol. Evol.">
        <title>Developing a high-quality reference genome for a parasitic bivalve with doubly uniparental inheritance (Bivalvia: Unionida).</title>
        <authorList>
            <person name="Smith C.H."/>
        </authorList>
    </citation>
    <scope>NUCLEOTIDE SEQUENCE</scope>
    <source>
        <strain evidence="1">CHS0354</strain>
        <tissue evidence="1">Mantle</tissue>
    </source>
</reference>
<dbReference type="Proteomes" id="UP001195483">
    <property type="component" value="Unassembled WGS sequence"/>
</dbReference>
<dbReference type="AlphaFoldDB" id="A0AAE0T7L5"/>
<name>A0AAE0T7L5_9BIVA</name>
<accession>A0AAE0T7L5</accession>